<evidence type="ECO:0000256" key="6">
    <source>
        <dbReference type="SAM" id="SignalP"/>
    </source>
</evidence>
<dbReference type="PaxDb" id="9986-ENSOCUP00000009178"/>
<reference evidence="8" key="2">
    <citation type="submission" date="2025-08" db="UniProtKB">
        <authorList>
            <consortium name="Ensembl"/>
        </authorList>
    </citation>
    <scope>IDENTIFICATION</scope>
    <source>
        <strain evidence="8">Thorbecke</strain>
    </source>
</reference>
<dbReference type="Pfam" id="PF00021">
    <property type="entry name" value="UPAR_LY6"/>
    <property type="match status" value="2"/>
</dbReference>
<feature type="domain" description="UPAR/Ly6" evidence="7">
    <location>
        <begin position="136"/>
        <end position="212"/>
    </location>
</feature>
<reference evidence="8 9" key="1">
    <citation type="journal article" date="2011" name="Nature">
        <title>A high-resolution map of human evolutionary constraint using 29 mammals.</title>
        <authorList>
            <person name="Lindblad-Toh K."/>
            <person name="Garber M."/>
            <person name="Zuk O."/>
            <person name="Lin M.F."/>
            <person name="Parker B.J."/>
            <person name="Washietl S."/>
            <person name="Kheradpour P."/>
            <person name="Ernst J."/>
            <person name="Jordan G."/>
            <person name="Mauceli E."/>
            <person name="Ward L.D."/>
            <person name="Lowe C.B."/>
            <person name="Holloway A.K."/>
            <person name="Clamp M."/>
            <person name="Gnerre S."/>
            <person name="Alfoldi J."/>
            <person name="Beal K."/>
            <person name="Chang J."/>
            <person name="Clawson H."/>
            <person name="Cuff J."/>
            <person name="Di Palma F."/>
            <person name="Fitzgerald S."/>
            <person name="Flicek P."/>
            <person name="Guttman M."/>
            <person name="Hubisz M.J."/>
            <person name="Jaffe D.B."/>
            <person name="Jungreis I."/>
            <person name="Kent W.J."/>
            <person name="Kostka D."/>
            <person name="Lara M."/>
            <person name="Martins A.L."/>
            <person name="Massingham T."/>
            <person name="Moltke I."/>
            <person name="Raney B.J."/>
            <person name="Rasmussen M.D."/>
            <person name="Robinson J."/>
            <person name="Stark A."/>
            <person name="Vilella A.J."/>
            <person name="Wen J."/>
            <person name="Xie X."/>
            <person name="Zody M.C."/>
            <person name="Baldwin J."/>
            <person name="Bloom T."/>
            <person name="Chin C.W."/>
            <person name="Heiman D."/>
            <person name="Nicol R."/>
            <person name="Nusbaum C."/>
            <person name="Young S."/>
            <person name="Wilkinson J."/>
            <person name="Worley K.C."/>
            <person name="Kovar C.L."/>
            <person name="Muzny D.M."/>
            <person name="Gibbs R.A."/>
            <person name="Cree A."/>
            <person name="Dihn H.H."/>
            <person name="Fowler G."/>
            <person name="Jhangiani S."/>
            <person name="Joshi V."/>
            <person name="Lee S."/>
            <person name="Lewis L.R."/>
            <person name="Nazareth L.V."/>
            <person name="Okwuonu G."/>
            <person name="Santibanez J."/>
            <person name="Warren W.C."/>
            <person name="Mardis E.R."/>
            <person name="Weinstock G.M."/>
            <person name="Wilson R.K."/>
            <person name="Delehaunty K."/>
            <person name="Dooling D."/>
            <person name="Fronik C."/>
            <person name="Fulton L."/>
            <person name="Fulton B."/>
            <person name="Graves T."/>
            <person name="Minx P."/>
            <person name="Sodergren E."/>
            <person name="Birney E."/>
            <person name="Margulies E.H."/>
            <person name="Herrero J."/>
            <person name="Green E.D."/>
            <person name="Haussler D."/>
            <person name="Siepel A."/>
            <person name="Goldman N."/>
            <person name="Pollard K.S."/>
            <person name="Pedersen J.S."/>
            <person name="Lander E.S."/>
            <person name="Kellis M."/>
        </authorList>
    </citation>
    <scope>NUCLEOTIDE SEQUENCE [LARGE SCALE GENOMIC DNA]</scope>
    <source>
        <strain evidence="9">Thorbecke</strain>
    </source>
</reference>
<keyword evidence="4" id="KW-0472">Membrane</keyword>
<evidence type="ECO:0000256" key="4">
    <source>
        <dbReference type="ARBA" id="ARBA00023136"/>
    </source>
</evidence>
<evidence type="ECO:0000256" key="5">
    <source>
        <dbReference type="ARBA" id="ARBA00023180"/>
    </source>
</evidence>
<dbReference type="GO" id="GO:1901317">
    <property type="term" value="P:regulation of flagellated sperm motility"/>
    <property type="evidence" value="ECO:0007669"/>
    <property type="project" value="TreeGrafter"/>
</dbReference>
<dbReference type="InterPro" id="IPR016054">
    <property type="entry name" value="LY6_UPA_recep-like"/>
</dbReference>
<sequence>MGAFLVRDSLFLLLLGASLTLAHNLNCQKSLTVRLGRDLSNTFNWTAEEVETCDNGALCQESILIITAGTRTVALGSKGCVFAETESVTFIQHSAPPSLVAVSYSNYCDNLLCNNREAIAQFGNLQLFSGSSVSTAFRCPTCLALGSCSSAPYLPCVNGTSRCYQGKLNITGGDMNVSVEIKGCTDMKDCRLMGRITTVGPMLIKETCSLQSFPKPRVAENGAAWPPISALGSGPLLPSPLLLLSLVPFS</sequence>
<dbReference type="FunCoup" id="G1SZR0">
    <property type="interactions" value="18"/>
</dbReference>
<dbReference type="Proteomes" id="UP000001811">
    <property type="component" value="Unplaced"/>
</dbReference>
<evidence type="ECO:0000256" key="2">
    <source>
        <dbReference type="ARBA" id="ARBA00022475"/>
    </source>
</evidence>
<reference evidence="8" key="3">
    <citation type="submission" date="2025-09" db="UniProtKB">
        <authorList>
            <consortium name="Ensembl"/>
        </authorList>
    </citation>
    <scope>IDENTIFICATION</scope>
    <source>
        <strain evidence="8">Thorbecke</strain>
    </source>
</reference>
<dbReference type="eggNOG" id="ENOG502T90B">
    <property type="taxonomic scope" value="Eukaryota"/>
</dbReference>
<dbReference type="GO" id="GO:0007339">
    <property type="term" value="P:binding of sperm to zona pellucida"/>
    <property type="evidence" value="ECO:0007669"/>
    <property type="project" value="TreeGrafter"/>
</dbReference>
<dbReference type="CDD" id="cd23634">
    <property type="entry name" value="TFP_LU_ECD_TEX101_rpt2"/>
    <property type="match status" value="1"/>
</dbReference>
<dbReference type="InterPro" id="IPR051899">
    <property type="entry name" value="Fert-Immune_med_protein"/>
</dbReference>
<evidence type="ECO:0000256" key="1">
    <source>
        <dbReference type="ARBA" id="ARBA00004236"/>
    </source>
</evidence>
<comment type="subcellular location">
    <subcellularLocation>
        <location evidence="1">Cell membrane</location>
    </subcellularLocation>
</comment>
<organism evidence="8 9">
    <name type="scientific">Oryctolagus cuniculus</name>
    <name type="common">Rabbit</name>
    <dbReference type="NCBI Taxonomy" id="9986"/>
    <lineage>
        <taxon>Eukaryota</taxon>
        <taxon>Metazoa</taxon>
        <taxon>Chordata</taxon>
        <taxon>Craniata</taxon>
        <taxon>Vertebrata</taxon>
        <taxon>Euteleostomi</taxon>
        <taxon>Mammalia</taxon>
        <taxon>Eutheria</taxon>
        <taxon>Euarchontoglires</taxon>
        <taxon>Glires</taxon>
        <taxon>Lagomorpha</taxon>
        <taxon>Leporidae</taxon>
        <taxon>Oryctolagus</taxon>
    </lineage>
</organism>
<dbReference type="Ensembl" id="ENSOCUT00000010651.4">
    <property type="protein sequence ID" value="ENSOCUP00000009178.4"/>
    <property type="gene ID" value="ENSOCUG00000010651.4"/>
</dbReference>
<evidence type="ECO:0000259" key="7">
    <source>
        <dbReference type="Pfam" id="PF00021"/>
    </source>
</evidence>
<dbReference type="InterPro" id="IPR045860">
    <property type="entry name" value="Snake_toxin-like_sf"/>
</dbReference>
<dbReference type="GO" id="GO:0044853">
    <property type="term" value="C:plasma membrane raft"/>
    <property type="evidence" value="ECO:0007669"/>
    <property type="project" value="TreeGrafter"/>
</dbReference>
<dbReference type="STRING" id="9986.ENSOCUP00000009178"/>
<keyword evidence="9" id="KW-1185">Reference proteome</keyword>
<dbReference type="PANTHER" id="PTHR16529:SF3">
    <property type="entry name" value="TESTIS-EXPRESSED PROTEIN 101"/>
    <property type="match status" value="1"/>
</dbReference>
<dbReference type="PANTHER" id="PTHR16529">
    <property type="entry name" value="CD177 ANTIGEN"/>
    <property type="match status" value="1"/>
</dbReference>
<protein>
    <submittedName>
        <fullName evidence="8">Testis expressed 101</fullName>
    </submittedName>
</protein>
<dbReference type="GeneTree" id="ENSGT00530000063351"/>
<proteinExistence type="predicted"/>
<feature type="domain" description="UPAR/Ly6" evidence="7">
    <location>
        <begin position="43"/>
        <end position="115"/>
    </location>
</feature>
<evidence type="ECO:0000256" key="3">
    <source>
        <dbReference type="ARBA" id="ARBA00022729"/>
    </source>
</evidence>
<keyword evidence="3 6" id="KW-0732">Signal</keyword>
<dbReference type="HOGENOM" id="CLU_077973_0_0_1"/>
<dbReference type="SMR" id="G1SZR0"/>
<dbReference type="Bgee" id="ENSOCUG00000010651">
    <property type="expression patterns" value="Expressed in testis and 7 other cell types or tissues"/>
</dbReference>
<dbReference type="SUPFAM" id="SSF57302">
    <property type="entry name" value="Snake toxin-like"/>
    <property type="match status" value="1"/>
</dbReference>
<keyword evidence="2" id="KW-1003">Cell membrane</keyword>
<dbReference type="InParanoid" id="G1SZR0"/>
<evidence type="ECO:0000313" key="9">
    <source>
        <dbReference type="Proteomes" id="UP000001811"/>
    </source>
</evidence>
<accession>G1SZR0</accession>
<name>G1SZR0_RABIT</name>
<evidence type="ECO:0000313" key="8">
    <source>
        <dbReference type="Ensembl" id="ENSOCUP00000009178.4"/>
    </source>
</evidence>
<dbReference type="CDD" id="cd23622">
    <property type="entry name" value="TFP_LU_ECD_TEX101_rpt1"/>
    <property type="match status" value="1"/>
</dbReference>
<feature type="chain" id="PRO_5023935554" evidence="6">
    <location>
        <begin position="23"/>
        <end position="250"/>
    </location>
</feature>
<feature type="signal peptide" evidence="6">
    <location>
        <begin position="1"/>
        <end position="22"/>
    </location>
</feature>
<dbReference type="AlphaFoldDB" id="G1SZR0"/>
<keyword evidence="5" id="KW-0325">Glycoprotein</keyword>
<gene>
    <name evidence="8" type="primary">TEX101</name>
</gene>